<accession>A0A5P1EZ35</accession>
<dbReference type="EMBL" id="CM007384">
    <property type="protein sequence ID" value="ONK71355.1"/>
    <property type="molecule type" value="Genomic_DNA"/>
</dbReference>
<dbReference type="AlphaFoldDB" id="A0A5P1EZ35"/>
<evidence type="ECO:0000313" key="1">
    <source>
        <dbReference type="EMBL" id="ONK71355.1"/>
    </source>
</evidence>
<keyword evidence="2" id="KW-1185">Reference proteome</keyword>
<dbReference type="Proteomes" id="UP000243459">
    <property type="component" value="Chromosome 4"/>
</dbReference>
<sequence length="127" mass="13827">MAAAIARRIPSLHLPFRFTVSPSPSSPPPSISSLLPLRSSIPRFQRPIRRGSLVLSSMIPAHSAIASARLVSKLPSESNDCIQGKVFSFAAQTERFRGLDEVFDWFGGIDASSSSIHHPLMSLLKKC</sequence>
<gene>
    <name evidence="1" type="ORF">A4U43_C04F7650</name>
</gene>
<organism evidence="1 2">
    <name type="scientific">Asparagus officinalis</name>
    <name type="common">Garden asparagus</name>
    <dbReference type="NCBI Taxonomy" id="4686"/>
    <lineage>
        <taxon>Eukaryota</taxon>
        <taxon>Viridiplantae</taxon>
        <taxon>Streptophyta</taxon>
        <taxon>Embryophyta</taxon>
        <taxon>Tracheophyta</taxon>
        <taxon>Spermatophyta</taxon>
        <taxon>Magnoliopsida</taxon>
        <taxon>Liliopsida</taxon>
        <taxon>Asparagales</taxon>
        <taxon>Asparagaceae</taxon>
        <taxon>Asparagoideae</taxon>
        <taxon>Asparagus</taxon>
    </lineage>
</organism>
<name>A0A5P1EZ35_ASPOF</name>
<protein>
    <submittedName>
        <fullName evidence="1">Uncharacterized protein</fullName>
    </submittedName>
</protein>
<reference evidence="2" key="1">
    <citation type="journal article" date="2017" name="Nat. Commun.">
        <title>The asparagus genome sheds light on the origin and evolution of a young Y chromosome.</title>
        <authorList>
            <person name="Harkess A."/>
            <person name="Zhou J."/>
            <person name="Xu C."/>
            <person name="Bowers J.E."/>
            <person name="Van der Hulst R."/>
            <person name="Ayyampalayam S."/>
            <person name="Mercati F."/>
            <person name="Riccardi P."/>
            <person name="McKain M.R."/>
            <person name="Kakrana A."/>
            <person name="Tang H."/>
            <person name="Ray J."/>
            <person name="Groenendijk J."/>
            <person name="Arikit S."/>
            <person name="Mathioni S.M."/>
            <person name="Nakano M."/>
            <person name="Shan H."/>
            <person name="Telgmann-Rauber A."/>
            <person name="Kanno A."/>
            <person name="Yue Z."/>
            <person name="Chen H."/>
            <person name="Li W."/>
            <person name="Chen Y."/>
            <person name="Xu X."/>
            <person name="Zhang Y."/>
            <person name="Luo S."/>
            <person name="Chen H."/>
            <person name="Gao J."/>
            <person name="Mao Z."/>
            <person name="Pires J.C."/>
            <person name="Luo M."/>
            <person name="Kudrna D."/>
            <person name="Wing R.A."/>
            <person name="Meyers B.C."/>
            <person name="Yi K."/>
            <person name="Kong H."/>
            <person name="Lavrijsen P."/>
            <person name="Sunseri F."/>
            <person name="Falavigna A."/>
            <person name="Ye Y."/>
            <person name="Leebens-Mack J.H."/>
            <person name="Chen G."/>
        </authorList>
    </citation>
    <scope>NUCLEOTIDE SEQUENCE [LARGE SCALE GENOMIC DNA]</scope>
    <source>
        <strain evidence="2">cv. DH0086</strain>
    </source>
</reference>
<dbReference type="Gramene" id="ONK71355">
    <property type="protein sequence ID" value="ONK71355"/>
    <property type="gene ID" value="A4U43_C04F7650"/>
</dbReference>
<proteinExistence type="predicted"/>
<evidence type="ECO:0000313" key="2">
    <source>
        <dbReference type="Proteomes" id="UP000243459"/>
    </source>
</evidence>